<comment type="caution">
    <text evidence="2">The sequence shown here is derived from an EMBL/GenBank/DDBJ whole genome shotgun (WGS) entry which is preliminary data.</text>
</comment>
<feature type="compositionally biased region" description="Basic and acidic residues" evidence="1">
    <location>
        <begin position="995"/>
        <end position="1009"/>
    </location>
</feature>
<sequence length="1773" mass="192436">MQELVPLMLADATRHVAWKPRHRESVLRVLAEANHPQLATQLFERWSTSQGGAYACGGREAALLMAAFATTGDWRCADALRVRLPTVSGDVLVDYVRAFITALKSSGGVPAGASAGGAGLPQTSAKSQSELVPWEVAMDVAAKHKESPSLAAAAAQLQHVAHQSAAPTDVSRWWWAAETTVHTKLTELRRRALRSTDEVTQLLTQSHVTKAGVVELLRAIEESGVLSANGDLSHYWTQWLEVVLALSWYCPSALVSSNGFADGLARLLPRPHLKVVHPSSVTSSFTPLNASREKDLPLWQYVVARMLAETASDGQNSGVARCVLTFTATLHYLLFAQERAASSTTLSNSAAQDISETVGHACARWTAQLRALQRRRHADADLDGQSPSAVASTDAIVVHLNTLGAFTHLPTFEQCVSGVLCDATAMAGAVDTSILAFMKPLEQLGEASALCEVVCAALSNVSSPPPHAAYVLTLYTCHELQKGTAVVTLRPLLRRVELVLLDTASNADALVLLCAQLQWCWGGSLESLRVLAVPILTRRRCWHALACLLARCPPPLSTQEQRAAATCAEEQQLEELELLVRAGDVVRAWERWGEVYSDDAAELSLSVPLHTALVSLLLSKGRIEEACEVLAVAPVAGAGAASEASWPHLGLRVCRHVLRNPQLELTLSNLWEVAQMEGSAVTKREATMGLAMFAAMALSLVGRAADAFRVLDIAEEHVVQYDETHHHHHQQHNLPSREDKRVAEKSDWRSSSLVLHKTDAQMSESIPLYVQCAMPPILLSALSSATTVNAELESHQAASAVLRVARHVFLLTSHAAEAMEAWSAVLPRLYTTALKHAEEKSNRVGAGAADGDAASHVLSMACLLLSESVGRQVAVSHAVLQLSVTAITAKAFSPDCTTALTESVRRALCAPLAGSDGSSDSSISMVQANASQVARSLAAQGSYAQALEWVDEFNLWTATADSACIPAATLWMWIQAGCSDAQRQTDTRASLQHQRRSDEAAKNAKGKESHAALSSSRSLDALLECGAWQDAVSCYMHVVLEPRANQLSPTTDPAHTPDAAMELAELRDSYLTPRVLNRVMQTLAHNAPWRTCIQAWMLLCVHLPLFSWNASASEVMPALQLLLSAMQQQGAQSHDVGMVLVWIAAQFDPPLSAISPLLQQFACAVAAAPVWTRAEGELCAARLHQLRHLLGEQRVREATQAIAEAEVALAWPMLRLPQQQRQQPLPCVWNEGGGGVGSEMWLQPGRPLLSSSEVDALAVLAPLLVLATTPQLEVLARRHLGGRFQGFELKALLWWYRDELRQRVKAAQELAGDDALVRYLAHNVTLHVHASQAFAQGVDKSETAAAKWLAEVVFDDLVPLPLAARVWAACRTPAAALAACRWTPLVEAELCEALLRHHGKPPAQLRTAPHISRQAIAHYWSCFHIVLVPELHFGPLELCCLAAYVPALMQLRTQHPDSIQPGYRSAMRELAGQVHRTHFSPSRVPAEDTLAYLRRPHSAAAIAAVMTTAYKKLKVLHSQLFTSADATAASDVARTLPGHLHQHFATCGAAVSFPDETPARLQQADLAAAARRLSALYEHKPSAHPSSASYSLCHCPPVFSTVHDHRGSAEAPLSISELLGSAQKRLPSLLTRSWVSWVMAACVVPRQPIPPAVSLLLVEWVKSALHSPQTQEYHNTDVISIHTAQMQWSAQAAAGQRELQQRRCRELSCVWQLLTDTDAWLLMNFGHRAALEKMVRPSTAQVRALPTKTRGGGGGQERKKTEQRPLNDHCESK</sequence>
<name>A0A0N0DQL1_LEPPY</name>
<evidence type="ECO:0000313" key="2">
    <source>
        <dbReference type="EMBL" id="KPA73172.1"/>
    </source>
</evidence>
<keyword evidence="3" id="KW-1185">Reference proteome</keyword>
<dbReference type="RefSeq" id="XP_015651611.1">
    <property type="nucleotide sequence ID" value="XM_015809808.1"/>
</dbReference>
<dbReference type="Proteomes" id="UP000037923">
    <property type="component" value="Unassembled WGS sequence"/>
</dbReference>
<proteinExistence type="predicted"/>
<dbReference type="VEuPathDB" id="TriTrypDB:LpyrH10_40_0130"/>
<feature type="compositionally biased region" description="Basic and acidic residues" evidence="1">
    <location>
        <begin position="1756"/>
        <end position="1773"/>
    </location>
</feature>
<dbReference type="OMA" id="HYWSCFH"/>
<evidence type="ECO:0000313" key="3">
    <source>
        <dbReference type="Proteomes" id="UP000037923"/>
    </source>
</evidence>
<reference evidence="2 3" key="1">
    <citation type="submission" date="2015-07" db="EMBL/GenBank/DDBJ databases">
        <title>High-quality genome of monoxenous trypanosomatid Leptomonas pyrrhocoris.</title>
        <authorList>
            <person name="Flegontov P."/>
            <person name="Butenko A."/>
            <person name="Firsov S."/>
            <person name="Vlcek C."/>
            <person name="Logacheva M.D."/>
            <person name="Field M."/>
            <person name="Filatov D."/>
            <person name="Flegontova O."/>
            <person name="Gerasimov E."/>
            <person name="Jackson A.P."/>
            <person name="Kelly S."/>
            <person name="Opperdoes F."/>
            <person name="O'Reilly A."/>
            <person name="Votypka J."/>
            <person name="Yurchenko V."/>
            <person name="Lukes J."/>
        </authorList>
    </citation>
    <scope>NUCLEOTIDE SEQUENCE [LARGE SCALE GENOMIC DNA]</scope>
    <source>
        <strain evidence="2">H10</strain>
    </source>
</reference>
<dbReference type="OrthoDB" id="273216at2759"/>
<organism evidence="2 3">
    <name type="scientific">Leptomonas pyrrhocoris</name>
    <name type="common">Firebug parasite</name>
    <dbReference type="NCBI Taxonomy" id="157538"/>
    <lineage>
        <taxon>Eukaryota</taxon>
        <taxon>Discoba</taxon>
        <taxon>Euglenozoa</taxon>
        <taxon>Kinetoplastea</taxon>
        <taxon>Metakinetoplastina</taxon>
        <taxon>Trypanosomatida</taxon>
        <taxon>Trypanosomatidae</taxon>
        <taxon>Leishmaniinae</taxon>
        <taxon>Leptomonas</taxon>
    </lineage>
</organism>
<evidence type="ECO:0000256" key="1">
    <source>
        <dbReference type="SAM" id="MobiDB-lite"/>
    </source>
</evidence>
<gene>
    <name evidence="2" type="ORF">ABB37_10073</name>
</gene>
<accession>A0A0N0DQL1</accession>
<dbReference type="GeneID" id="26910353"/>
<protein>
    <submittedName>
        <fullName evidence="2">Uncharacterized protein</fullName>
    </submittedName>
</protein>
<dbReference type="EMBL" id="LGTL01000040">
    <property type="protein sequence ID" value="KPA73172.1"/>
    <property type="molecule type" value="Genomic_DNA"/>
</dbReference>
<feature type="region of interest" description="Disordered" evidence="1">
    <location>
        <begin position="1738"/>
        <end position="1773"/>
    </location>
</feature>
<feature type="region of interest" description="Disordered" evidence="1">
    <location>
        <begin position="985"/>
        <end position="1009"/>
    </location>
</feature>
<feature type="region of interest" description="Disordered" evidence="1">
    <location>
        <begin position="722"/>
        <end position="742"/>
    </location>
</feature>